<reference evidence="1 2" key="1">
    <citation type="submission" date="2024-11" db="EMBL/GenBank/DDBJ databases">
        <title>Chromosome-level genome assembly of the freshwater bivalve Anodonta woodiana.</title>
        <authorList>
            <person name="Chen X."/>
        </authorList>
    </citation>
    <scope>NUCLEOTIDE SEQUENCE [LARGE SCALE GENOMIC DNA]</scope>
    <source>
        <strain evidence="1">MN2024</strain>
        <tissue evidence="1">Gills</tissue>
    </source>
</reference>
<evidence type="ECO:0000313" key="2">
    <source>
        <dbReference type="Proteomes" id="UP001634394"/>
    </source>
</evidence>
<evidence type="ECO:0000313" key="1">
    <source>
        <dbReference type="EMBL" id="KAL3842541.1"/>
    </source>
</evidence>
<keyword evidence="2" id="KW-1185">Reference proteome</keyword>
<proteinExistence type="predicted"/>
<organism evidence="1 2">
    <name type="scientific">Sinanodonta woodiana</name>
    <name type="common">Chinese pond mussel</name>
    <name type="synonym">Anodonta woodiana</name>
    <dbReference type="NCBI Taxonomy" id="1069815"/>
    <lineage>
        <taxon>Eukaryota</taxon>
        <taxon>Metazoa</taxon>
        <taxon>Spiralia</taxon>
        <taxon>Lophotrochozoa</taxon>
        <taxon>Mollusca</taxon>
        <taxon>Bivalvia</taxon>
        <taxon>Autobranchia</taxon>
        <taxon>Heteroconchia</taxon>
        <taxon>Palaeoheterodonta</taxon>
        <taxon>Unionida</taxon>
        <taxon>Unionoidea</taxon>
        <taxon>Unionidae</taxon>
        <taxon>Unioninae</taxon>
        <taxon>Sinanodonta</taxon>
    </lineage>
</organism>
<accession>A0ABD3TZH3</accession>
<name>A0ABD3TZH3_SINWO</name>
<comment type="caution">
    <text evidence="1">The sequence shown here is derived from an EMBL/GenBank/DDBJ whole genome shotgun (WGS) entry which is preliminary data.</text>
</comment>
<protein>
    <submittedName>
        <fullName evidence="1">Uncharacterized protein</fullName>
    </submittedName>
</protein>
<dbReference type="AlphaFoldDB" id="A0ABD3TZH3"/>
<dbReference type="Proteomes" id="UP001634394">
    <property type="component" value="Unassembled WGS sequence"/>
</dbReference>
<dbReference type="EMBL" id="JBJQND010000017">
    <property type="protein sequence ID" value="KAL3842541.1"/>
    <property type="molecule type" value="Genomic_DNA"/>
</dbReference>
<gene>
    <name evidence="1" type="ORF">ACJMK2_020540</name>
</gene>
<sequence length="98" mass="11256">MEKLNTYHIHSSTLMHSMREEVLCSSQGRVLLPSMRKELHHVHHFQCSKSCSSRYEEQYCSFMSDKDKLGSSISLTSLLSVWSLIKSQFIKGLPSHAL</sequence>